<protein>
    <recommendedName>
        <fullName evidence="3">Nucleoside triphosphate pyrophosphatase</fullName>
        <ecNumber evidence="3">3.6.1.9</ecNumber>
    </recommendedName>
    <alternativeName>
        <fullName evidence="3">Nucleotide pyrophosphatase</fullName>
        <shortName evidence="3">Nucleotide PPase</shortName>
    </alternativeName>
</protein>
<organism evidence="4 5">
    <name type="scientific">Candidatus Beckwithbacteria bacterium CG10_big_fil_rev_8_21_14_0_10_34_10</name>
    <dbReference type="NCBI Taxonomy" id="1974495"/>
    <lineage>
        <taxon>Bacteria</taxon>
        <taxon>Candidatus Beckwithiibacteriota</taxon>
    </lineage>
</organism>
<dbReference type="PANTHER" id="PTHR43213">
    <property type="entry name" value="BIFUNCTIONAL DTTP/UTP PYROPHOSPHATASE/METHYLTRANSFERASE PROTEIN-RELATED"/>
    <property type="match status" value="1"/>
</dbReference>
<sequence>MVNIVLASGSKNRQKLLRALGISFKMVVSNFAEEKIKEGNFSLRARKIAMAKAKKVAEKEKGLIIACDTYTVLGGKLMEKPKDLSQAKNMLKQLSGKMAVCYTGFCFFNSVKNECVAKTVTSKVFFRKIYKEELDDYVKKFPVMSWAAAYAPSNLYGLGLIKKVIGSLTGLTHGLSIELLIPLLAKQGFKPKPLGI</sequence>
<dbReference type="InterPro" id="IPR029001">
    <property type="entry name" value="ITPase-like_fam"/>
</dbReference>
<comment type="caution">
    <text evidence="4">The sequence shown here is derived from an EMBL/GenBank/DDBJ whole genome shotgun (WGS) entry which is preliminary data.</text>
</comment>
<gene>
    <name evidence="4" type="ORF">COT75_02525</name>
</gene>
<comment type="function">
    <text evidence="3">Nucleoside triphosphate pyrophosphatase. May have a dual role in cell division arrest and in preventing the incorporation of modified nucleotides into cellular nucleic acids.</text>
</comment>
<dbReference type="SUPFAM" id="SSF52972">
    <property type="entry name" value="ITPase-like"/>
    <property type="match status" value="1"/>
</dbReference>
<dbReference type="GO" id="GO:0005737">
    <property type="term" value="C:cytoplasm"/>
    <property type="evidence" value="ECO:0007669"/>
    <property type="project" value="UniProtKB-SubCell"/>
</dbReference>
<comment type="caution">
    <text evidence="3">Lacks conserved residue(s) required for the propagation of feature annotation.</text>
</comment>
<reference evidence="5" key="1">
    <citation type="submission" date="2017-09" db="EMBL/GenBank/DDBJ databases">
        <title>Depth-based differentiation of microbial function through sediment-hosted aquifers and enrichment of novel symbionts in the deep terrestrial subsurface.</title>
        <authorList>
            <person name="Probst A.J."/>
            <person name="Ladd B."/>
            <person name="Jarett J.K."/>
            <person name="Geller-Mcgrath D.E."/>
            <person name="Sieber C.M.K."/>
            <person name="Emerson J.B."/>
            <person name="Anantharaman K."/>
            <person name="Thomas B.C."/>
            <person name="Malmstrom R."/>
            <person name="Stieglmeier M."/>
            <person name="Klingl A."/>
            <person name="Woyke T."/>
            <person name="Ryan C.M."/>
            <person name="Banfield J.F."/>
        </authorList>
    </citation>
    <scope>NUCLEOTIDE SEQUENCE [LARGE SCALE GENOMIC DNA]</scope>
</reference>
<dbReference type="Gene3D" id="3.90.950.10">
    <property type="match status" value="1"/>
</dbReference>
<evidence type="ECO:0000256" key="2">
    <source>
        <dbReference type="ARBA" id="ARBA00022801"/>
    </source>
</evidence>
<dbReference type="EC" id="3.6.1.9" evidence="3"/>
<comment type="catalytic activity">
    <reaction evidence="3">
        <text>a ribonucleoside 5'-triphosphate + H2O = a ribonucleoside 5'-phosphate + diphosphate + H(+)</text>
        <dbReference type="Rhea" id="RHEA:23996"/>
        <dbReference type="ChEBI" id="CHEBI:15377"/>
        <dbReference type="ChEBI" id="CHEBI:15378"/>
        <dbReference type="ChEBI" id="CHEBI:33019"/>
        <dbReference type="ChEBI" id="CHEBI:58043"/>
        <dbReference type="ChEBI" id="CHEBI:61557"/>
        <dbReference type="EC" id="3.6.1.9"/>
    </reaction>
</comment>
<proteinExistence type="inferred from homology"/>
<evidence type="ECO:0000313" key="5">
    <source>
        <dbReference type="Proteomes" id="UP000230093"/>
    </source>
</evidence>
<feature type="active site" description="Proton acceptor" evidence="3">
    <location>
        <position position="68"/>
    </location>
</feature>
<dbReference type="InterPro" id="IPR003697">
    <property type="entry name" value="Maf-like"/>
</dbReference>
<evidence type="ECO:0000256" key="1">
    <source>
        <dbReference type="ARBA" id="ARBA00001968"/>
    </source>
</evidence>
<dbReference type="Proteomes" id="UP000230093">
    <property type="component" value="Unassembled WGS sequence"/>
</dbReference>
<accession>A0A2H0W9A3</accession>
<comment type="cofactor">
    <cofactor evidence="1 3">
        <name>a divalent metal cation</name>
        <dbReference type="ChEBI" id="CHEBI:60240"/>
    </cofactor>
</comment>
<keyword evidence="2 3" id="KW-0378">Hydrolase</keyword>
<keyword evidence="3" id="KW-0963">Cytoplasm</keyword>
<comment type="catalytic activity">
    <reaction evidence="3">
        <text>a 2'-deoxyribonucleoside 5'-triphosphate + H2O = a 2'-deoxyribonucleoside 5'-phosphate + diphosphate + H(+)</text>
        <dbReference type="Rhea" id="RHEA:44644"/>
        <dbReference type="ChEBI" id="CHEBI:15377"/>
        <dbReference type="ChEBI" id="CHEBI:15378"/>
        <dbReference type="ChEBI" id="CHEBI:33019"/>
        <dbReference type="ChEBI" id="CHEBI:61560"/>
        <dbReference type="ChEBI" id="CHEBI:65317"/>
        <dbReference type="EC" id="3.6.1.9"/>
    </reaction>
</comment>
<dbReference type="HAMAP" id="MF_00528">
    <property type="entry name" value="Maf"/>
    <property type="match status" value="1"/>
</dbReference>
<evidence type="ECO:0000313" key="4">
    <source>
        <dbReference type="EMBL" id="PIS09254.1"/>
    </source>
</evidence>
<evidence type="ECO:0000256" key="3">
    <source>
        <dbReference type="HAMAP-Rule" id="MF_00528"/>
    </source>
</evidence>
<dbReference type="GO" id="GO:0047429">
    <property type="term" value="F:nucleoside triphosphate diphosphatase activity"/>
    <property type="evidence" value="ECO:0007669"/>
    <property type="project" value="UniProtKB-EC"/>
</dbReference>
<dbReference type="GO" id="GO:0009117">
    <property type="term" value="P:nucleotide metabolic process"/>
    <property type="evidence" value="ECO:0007669"/>
    <property type="project" value="UniProtKB-KW"/>
</dbReference>
<dbReference type="PANTHER" id="PTHR43213:SF5">
    <property type="entry name" value="BIFUNCTIONAL DTTP_UTP PYROPHOSPHATASE_METHYLTRANSFERASE PROTEIN-RELATED"/>
    <property type="match status" value="1"/>
</dbReference>
<keyword evidence="3" id="KW-0546">Nucleotide metabolism</keyword>
<dbReference type="Pfam" id="PF02545">
    <property type="entry name" value="Maf"/>
    <property type="match status" value="1"/>
</dbReference>
<dbReference type="PIRSF" id="PIRSF006305">
    <property type="entry name" value="Maf"/>
    <property type="match status" value="1"/>
</dbReference>
<comment type="similarity">
    <text evidence="3">Belongs to the Maf family.</text>
</comment>
<comment type="subcellular location">
    <subcellularLocation>
        <location evidence="3">Cytoplasm</location>
    </subcellularLocation>
</comment>
<name>A0A2H0W9A3_9BACT</name>
<dbReference type="EMBL" id="PEZT01000014">
    <property type="protein sequence ID" value="PIS09254.1"/>
    <property type="molecule type" value="Genomic_DNA"/>
</dbReference>
<dbReference type="AlphaFoldDB" id="A0A2H0W9A3"/>